<reference evidence="2 3" key="1">
    <citation type="submission" date="2019-09" db="EMBL/GenBank/DDBJ databases">
        <title>Draft genome of the ectomycorrhizal ascomycete Sphaerosporella brunnea.</title>
        <authorList>
            <consortium name="DOE Joint Genome Institute"/>
            <person name="Benucci G.M."/>
            <person name="Marozzi G."/>
            <person name="Antonielli L."/>
            <person name="Sanchez S."/>
            <person name="Marco P."/>
            <person name="Wang X."/>
            <person name="Falini L.B."/>
            <person name="Barry K."/>
            <person name="Haridas S."/>
            <person name="Lipzen A."/>
            <person name="Labutti K."/>
            <person name="Grigoriev I.V."/>
            <person name="Murat C."/>
            <person name="Martin F."/>
            <person name="Albertini E."/>
            <person name="Donnini D."/>
            <person name="Bonito G."/>
        </authorList>
    </citation>
    <scope>NUCLEOTIDE SEQUENCE [LARGE SCALE GENOMIC DNA]</scope>
    <source>
        <strain evidence="2 3">Sb_GMNB300</strain>
    </source>
</reference>
<name>A0A5J5ECV3_9PEZI</name>
<sequence>MTTICAFGVALDRRARAAPIRYLGSVNLGPNLSGCTNRWPDLTHSVGPRLDWRAPGLLGPLPAAVRIACDINRPIESLVSAASSTDLTVFLLGVEYTPPTGRGSRRDGRKGEERERKGCILPQYG</sequence>
<keyword evidence="3" id="KW-1185">Reference proteome</keyword>
<evidence type="ECO:0000313" key="2">
    <source>
        <dbReference type="EMBL" id="KAA8893061.1"/>
    </source>
</evidence>
<dbReference type="AlphaFoldDB" id="A0A5J5ECV3"/>
<dbReference type="EMBL" id="VXIS01000513">
    <property type="protein sequence ID" value="KAA8893061.1"/>
    <property type="molecule type" value="Genomic_DNA"/>
</dbReference>
<dbReference type="Proteomes" id="UP000326924">
    <property type="component" value="Unassembled WGS sequence"/>
</dbReference>
<feature type="compositionally biased region" description="Basic and acidic residues" evidence="1">
    <location>
        <begin position="104"/>
        <end position="118"/>
    </location>
</feature>
<feature type="region of interest" description="Disordered" evidence="1">
    <location>
        <begin position="98"/>
        <end position="125"/>
    </location>
</feature>
<comment type="caution">
    <text evidence="2">The sequence shown here is derived from an EMBL/GenBank/DDBJ whole genome shotgun (WGS) entry which is preliminary data.</text>
</comment>
<dbReference type="InParanoid" id="A0A5J5ECV3"/>
<evidence type="ECO:0000313" key="3">
    <source>
        <dbReference type="Proteomes" id="UP000326924"/>
    </source>
</evidence>
<organism evidence="2 3">
    <name type="scientific">Sphaerosporella brunnea</name>
    <dbReference type="NCBI Taxonomy" id="1250544"/>
    <lineage>
        <taxon>Eukaryota</taxon>
        <taxon>Fungi</taxon>
        <taxon>Dikarya</taxon>
        <taxon>Ascomycota</taxon>
        <taxon>Pezizomycotina</taxon>
        <taxon>Pezizomycetes</taxon>
        <taxon>Pezizales</taxon>
        <taxon>Pyronemataceae</taxon>
        <taxon>Sphaerosporella</taxon>
    </lineage>
</organism>
<proteinExistence type="predicted"/>
<protein>
    <submittedName>
        <fullName evidence="2">Uncharacterized protein</fullName>
    </submittedName>
</protein>
<accession>A0A5J5ECV3</accession>
<evidence type="ECO:0000256" key="1">
    <source>
        <dbReference type="SAM" id="MobiDB-lite"/>
    </source>
</evidence>
<gene>
    <name evidence="2" type="ORF">FN846DRAFT_896308</name>
</gene>